<gene>
    <name evidence="2" type="ORF">RchiOBHm_Chr7g0231401</name>
</gene>
<dbReference type="Proteomes" id="UP000238479">
    <property type="component" value="Chromosome 7"/>
</dbReference>
<evidence type="ECO:0000313" key="3">
    <source>
        <dbReference type="Proteomes" id="UP000238479"/>
    </source>
</evidence>
<dbReference type="OMA" id="KDMDEQA"/>
<protein>
    <submittedName>
        <fullName evidence="2">Uncharacterized protein</fullName>
    </submittedName>
</protein>
<feature type="coiled-coil region" evidence="1">
    <location>
        <begin position="46"/>
        <end position="73"/>
    </location>
</feature>
<dbReference type="AlphaFoldDB" id="A0A2P6PFQ4"/>
<keyword evidence="3" id="KW-1185">Reference proteome</keyword>
<organism evidence="2 3">
    <name type="scientific">Rosa chinensis</name>
    <name type="common">China rose</name>
    <dbReference type="NCBI Taxonomy" id="74649"/>
    <lineage>
        <taxon>Eukaryota</taxon>
        <taxon>Viridiplantae</taxon>
        <taxon>Streptophyta</taxon>
        <taxon>Embryophyta</taxon>
        <taxon>Tracheophyta</taxon>
        <taxon>Spermatophyta</taxon>
        <taxon>Magnoliopsida</taxon>
        <taxon>eudicotyledons</taxon>
        <taxon>Gunneridae</taxon>
        <taxon>Pentapetalae</taxon>
        <taxon>rosids</taxon>
        <taxon>fabids</taxon>
        <taxon>Rosales</taxon>
        <taxon>Rosaceae</taxon>
        <taxon>Rosoideae</taxon>
        <taxon>Rosoideae incertae sedis</taxon>
        <taxon>Rosa</taxon>
    </lineage>
</organism>
<dbReference type="Gramene" id="PRQ20738">
    <property type="protein sequence ID" value="PRQ20738"/>
    <property type="gene ID" value="RchiOBHm_Chr7g0231401"/>
</dbReference>
<name>A0A2P6PFQ4_ROSCH</name>
<dbReference type="STRING" id="74649.A0A2P6PFQ4"/>
<dbReference type="EMBL" id="PDCK01000045">
    <property type="protein sequence ID" value="PRQ20738.1"/>
    <property type="molecule type" value="Genomic_DNA"/>
</dbReference>
<reference evidence="2 3" key="1">
    <citation type="journal article" date="2018" name="Nat. Genet.">
        <title>The Rosa genome provides new insights in the design of modern roses.</title>
        <authorList>
            <person name="Bendahmane M."/>
        </authorList>
    </citation>
    <scope>NUCLEOTIDE SEQUENCE [LARGE SCALE GENOMIC DNA]</scope>
    <source>
        <strain evidence="3">cv. Old Blush</strain>
    </source>
</reference>
<sequence>MTGDKFADIQKLWEELDVFGFDLAWLKPCVQSVLGRKKFIEMSGKVTRLREHVDELEVELKRQRTALISAEVDLEMKRRDLAETDELDLNSELGYGRK</sequence>
<comment type="caution">
    <text evidence="2">The sequence shown here is derived from an EMBL/GenBank/DDBJ whole genome shotgun (WGS) entry which is preliminary data.</text>
</comment>
<evidence type="ECO:0000313" key="2">
    <source>
        <dbReference type="EMBL" id="PRQ20738.1"/>
    </source>
</evidence>
<proteinExistence type="predicted"/>
<accession>A0A2P6PFQ4</accession>
<evidence type="ECO:0000256" key="1">
    <source>
        <dbReference type="SAM" id="Coils"/>
    </source>
</evidence>
<keyword evidence="1" id="KW-0175">Coiled coil</keyword>